<comment type="similarity">
    <text evidence="4">Belongs to the GcvP family. N-terminal subunit subfamily.</text>
</comment>
<protein>
    <recommendedName>
        <fullName evidence="4">Probable glycine dehydrogenase (decarboxylating) subunit 1</fullName>
        <ecNumber evidence="4">1.4.4.2</ecNumber>
    </recommendedName>
    <alternativeName>
        <fullName evidence="4">Glycine cleavage system P-protein subunit 1</fullName>
    </alternativeName>
    <alternativeName>
        <fullName evidence="4">Glycine decarboxylase subunit 1</fullName>
    </alternativeName>
    <alternativeName>
        <fullName evidence="4">Glycine dehydrogenase (aminomethyl-transferring) subunit 1</fullName>
    </alternativeName>
</protein>
<dbReference type="NCBIfam" id="NF001696">
    <property type="entry name" value="PRK00451.1"/>
    <property type="match status" value="1"/>
</dbReference>
<dbReference type="HAMAP" id="MF_00712">
    <property type="entry name" value="GcvPA"/>
    <property type="match status" value="1"/>
</dbReference>
<reference evidence="6" key="1">
    <citation type="submission" date="2022-06" db="EMBL/GenBank/DDBJ databases">
        <title>CFH 74404 Thermomicrobiaceae sp.</title>
        <authorList>
            <person name="Ming H."/>
            <person name="Li W.-J."/>
            <person name="Zhao Z."/>
        </authorList>
    </citation>
    <scope>NUCLEOTIDE SEQUENCE</scope>
    <source>
        <strain evidence="6">CFH 74404</strain>
    </source>
</reference>
<dbReference type="Gene3D" id="3.40.640.10">
    <property type="entry name" value="Type I PLP-dependent aspartate aminotransferase-like (Major domain)"/>
    <property type="match status" value="1"/>
</dbReference>
<dbReference type="Gene3D" id="3.90.1150.10">
    <property type="entry name" value="Aspartate Aminotransferase, domain 1"/>
    <property type="match status" value="1"/>
</dbReference>
<organism evidence="6 7">
    <name type="scientific">Thermalbibacter longus</name>
    <dbReference type="NCBI Taxonomy" id="2951981"/>
    <lineage>
        <taxon>Bacteria</taxon>
        <taxon>Pseudomonadati</taxon>
        <taxon>Thermomicrobiota</taxon>
        <taxon>Thermomicrobia</taxon>
        <taxon>Thermomicrobiales</taxon>
        <taxon>Thermomicrobiaceae</taxon>
        <taxon>Thermalbibacter</taxon>
    </lineage>
</organism>
<dbReference type="InterPro" id="IPR015421">
    <property type="entry name" value="PyrdxlP-dep_Trfase_major"/>
</dbReference>
<feature type="domain" description="Glycine cleavage system P-protein N-terminal" evidence="5">
    <location>
        <begin position="5"/>
        <end position="443"/>
    </location>
</feature>
<keyword evidence="2 4" id="KW-0560">Oxidoreductase</keyword>
<accession>A0AA42BAP0</accession>
<name>A0AA42BAP0_9BACT</name>
<sequence length="448" mass="49238">MTFSPHTPEDRKAMLEAIGVSSVAELFEVVPEEHRFPSLDLPPRLSEADAYRELVRLAERNVNASTAATFLGAGSYNHYVPATVQQILWRGEFYTAYTPYQPEVAQGTLQAIYEFQSSICLLTGMEVSNASLYDGATALAEGALLSVSLPRQRTKIVVAGTVHPYYRSVLQTYTRGLLVTVEELPLPHETLLTTPEMVAPYLDERTACLVVQYPNFFGRIEDIAAFAEMAHQAGSRLLVSVYPIALGLLKAPGELGADIVTGEGQSLGIPQSFGGPVLGLLATKRELVRQLPGRLIGMTQDSEGKRGFVMVLQTREQHIRREKATSNICTNQGLMSLAATVYLSSLGKQGLRRVAELCYHKAHYLAERIAALDRWEVVGAGPFFNEFAVRTPIAPEEVNRRLLDEGIIGGYPLNQVDPRLSDLMLVCATEQNTREQIDHFVSALASMA</sequence>
<proteinExistence type="inferred from homology"/>
<dbReference type="InterPro" id="IPR023010">
    <property type="entry name" value="GcvPA"/>
</dbReference>
<comment type="subunit">
    <text evidence="4">The glycine cleavage system is composed of four proteins: P, T, L and H. In this organism, the P 'protein' is a heterodimer of two subunits.</text>
</comment>
<dbReference type="InterPro" id="IPR015424">
    <property type="entry name" value="PyrdxlP-dep_Trfase"/>
</dbReference>
<evidence type="ECO:0000256" key="4">
    <source>
        <dbReference type="HAMAP-Rule" id="MF_00712"/>
    </source>
</evidence>
<comment type="catalytic activity">
    <reaction evidence="3 4">
        <text>N(6)-[(R)-lipoyl]-L-lysyl-[glycine-cleavage complex H protein] + glycine + H(+) = N(6)-[(R)-S(8)-aminomethyldihydrolipoyl]-L-lysyl-[glycine-cleavage complex H protein] + CO2</text>
        <dbReference type="Rhea" id="RHEA:24304"/>
        <dbReference type="Rhea" id="RHEA-COMP:10494"/>
        <dbReference type="Rhea" id="RHEA-COMP:10495"/>
        <dbReference type="ChEBI" id="CHEBI:15378"/>
        <dbReference type="ChEBI" id="CHEBI:16526"/>
        <dbReference type="ChEBI" id="CHEBI:57305"/>
        <dbReference type="ChEBI" id="CHEBI:83099"/>
        <dbReference type="ChEBI" id="CHEBI:83143"/>
        <dbReference type="EC" id="1.4.4.2"/>
    </reaction>
</comment>
<dbReference type="EMBL" id="JAMSLR010000010">
    <property type="protein sequence ID" value="MCM8750061.1"/>
    <property type="molecule type" value="Genomic_DNA"/>
</dbReference>
<evidence type="ECO:0000256" key="3">
    <source>
        <dbReference type="ARBA" id="ARBA00049026"/>
    </source>
</evidence>
<dbReference type="InterPro" id="IPR049315">
    <property type="entry name" value="GDC-P_N"/>
</dbReference>
<dbReference type="Pfam" id="PF02347">
    <property type="entry name" value="GDC-P"/>
    <property type="match status" value="1"/>
</dbReference>
<evidence type="ECO:0000313" key="7">
    <source>
        <dbReference type="Proteomes" id="UP001165306"/>
    </source>
</evidence>
<evidence type="ECO:0000259" key="5">
    <source>
        <dbReference type="Pfam" id="PF02347"/>
    </source>
</evidence>
<dbReference type="InterPro" id="IPR015422">
    <property type="entry name" value="PyrdxlP-dep_Trfase_small"/>
</dbReference>
<dbReference type="InterPro" id="IPR020581">
    <property type="entry name" value="GDC_P"/>
</dbReference>
<dbReference type="PANTHER" id="PTHR42806:SF1">
    <property type="entry name" value="GLYCINE DEHYDROGENASE (DECARBOXYLATING)"/>
    <property type="match status" value="1"/>
</dbReference>
<dbReference type="SUPFAM" id="SSF53383">
    <property type="entry name" value="PLP-dependent transferases"/>
    <property type="match status" value="1"/>
</dbReference>
<dbReference type="PANTHER" id="PTHR42806">
    <property type="entry name" value="GLYCINE CLEAVAGE SYSTEM P-PROTEIN"/>
    <property type="match status" value="1"/>
</dbReference>
<comment type="function">
    <text evidence="1 4">The glycine cleavage system catalyzes the degradation of glycine. The P protein binds the alpha-amino group of glycine through its pyridoxal phosphate cofactor; CO(2) is released and the remaining methylamine moiety is then transferred to the lipoamide cofactor of the H protein.</text>
</comment>
<dbReference type="AlphaFoldDB" id="A0AA42BAP0"/>
<dbReference type="PIRSF" id="PIRSF006815">
    <property type="entry name" value="GcvPA"/>
    <property type="match status" value="1"/>
</dbReference>
<dbReference type="RefSeq" id="WP_284057848.1">
    <property type="nucleotide sequence ID" value="NZ_JAMSLR010000010.1"/>
</dbReference>
<dbReference type="GO" id="GO:0004375">
    <property type="term" value="F:glycine dehydrogenase (decarboxylating) activity"/>
    <property type="evidence" value="ECO:0007669"/>
    <property type="project" value="UniProtKB-EC"/>
</dbReference>
<dbReference type="CDD" id="cd00613">
    <property type="entry name" value="GDC-P"/>
    <property type="match status" value="1"/>
</dbReference>
<dbReference type="GO" id="GO:0019464">
    <property type="term" value="P:glycine decarboxylation via glycine cleavage system"/>
    <property type="evidence" value="ECO:0007669"/>
    <property type="project" value="UniProtKB-UniRule"/>
</dbReference>
<dbReference type="Proteomes" id="UP001165306">
    <property type="component" value="Unassembled WGS sequence"/>
</dbReference>
<comment type="caution">
    <text evidence="6">The sequence shown here is derived from an EMBL/GenBank/DDBJ whole genome shotgun (WGS) entry which is preliminary data.</text>
</comment>
<evidence type="ECO:0000256" key="2">
    <source>
        <dbReference type="ARBA" id="ARBA00023002"/>
    </source>
</evidence>
<gene>
    <name evidence="4 6" type="primary">gcvPA</name>
    <name evidence="6" type="ORF">NET02_12975</name>
</gene>
<evidence type="ECO:0000256" key="1">
    <source>
        <dbReference type="ARBA" id="ARBA00003788"/>
    </source>
</evidence>
<evidence type="ECO:0000313" key="6">
    <source>
        <dbReference type="EMBL" id="MCM8750061.1"/>
    </source>
</evidence>
<keyword evidence="7" id="KW-1185">Reference proteome</keyword>
<dbReference type="EC" id="1.4.4.2" evidence="4"/>
<dbReference type="GO" id="GO:0009116">
    <property type="term" value="P:nucleoside metabolic process"/>
    <property type="evidence" value="ECO:0007669"/>
    <property type="project" value="InterPro"/>
</dbReference>